<dbReference type="AlphaFoldDB" id="A0A3D9DGG9"/>
<proteinExistence type="predicted"/>
<evidence type="ECO:0000313" key="3">
    <source>
        <dbReference type="Proteomes" id="UP000257030"/>
    </source>
</evidence>
<evidence type="ECO:0000313" key="2">
    <source>
        <dbReference type="EMBL" id="REC77112.1"/>
    </source>
</evidence>
<comment type="caution">
    <text evidence="2">The sequence shown here is derived from an EMBL/GenBank/DDBJ whole genome shotgun (WGS) entry which is preliminary data.</text>
</comment>
<reference evidence="2 3" key="1">
    <citation type="journal article" date="2010" name="Syst. Appl. Microbiol.">
        <title>Four new species of Chryseobacterium from the rhizosphere of coastal sand dune plants, Chryseobacterium elymi sp. nov., Chryseobacterium hagamense sp. nov., Chryseobacterium lathyri sp. nov. and Chryseobacterium rhizosphaerae sp. nov.</title>
        <authorList>
            <person name="Cho S.H."/>
            <person name="Lee K.S."/>
            <person name="Shin D.S."/>
            <person name="Han J.H."/>
            <person name="Park K.S."/>
            <person name="Lee C.H."/>
            <person name="Park K.H."/>
            <person name="Kim S.B."/>
        </authorList>
    </citation>
    <scope>NUCLEOTIDE SEQUENCE [LARGE SCALE GENOMIC DNA]</scope>
    <source>
        <strain evidence="2 3">KCTC 22547</strain>
    </source>
</reference>
<evidence type="ECO:0000256" key="1">
    <source>
        <dbReference type="SAM" id="Phobius"/>
    </source>
</evidence>
<gene>
    <name evidence="2" type="ORF">DRF60_11875</name>
</gene>
<accession>A0A3D9DGG9</accession>
<sequence>MKLICSFQTVMKTILLTLNFVLAIIIILDLFHKYKLSDIQIQICYFLLGLLSAYNLIKIIKPNKKN</sequence>
<keyword evidence="1" id="KW-1133">Transmembrane helix</keyword>
<feature type="transmembrane region" description="Helical" evidence="1">
    <location>
        <begin position="12"/>
        <end position="33"/>
    </location>
</feature>
<dbReference type="EMBL" id="QNUH01000009">
    <property type="protein sequence ID" value="REC77112.1"/>
    <property type="molecule type" value="Genomic_DNA"/>
</dbReference>
<feature type="transmembrane region" description="Helical" evidence="1">
    <location>
        <begin position="39"/>
        <end position="57"/>
    </location>
</feature>
<name>A0A3D9DGG9_9FLAO</name>
<organism evidence="2 3">
    <name type="scientific">Chryseobacterium elymi</name>
    <dbReference type="NCBI Taxonomy" id="395936"/>
    <lineage>
        <taxon>Bacteria</taxon>
        <taxon>Pseudomonadati</taxon>
        <taxon>Bacteroidota</taxon>
        <taxon>Flavobacteriia</taxon>
        <taxon>Flavobacteriales</taxon>
        <taxon>Weeksellaceae</taxon>
        <taxon>Chryseobacterium group</taxon>
        <taxon>Chryseobacterium</taxon>
    </lineage>
</organism>
<keyword evidence="1" id="KW-0812">Transmembrane</keyword>
<keyword evidence="1" id="KW-0472">Membrane</keyword>
<dbReference type="Proteomes" id="UP000257030">
    <property type="component" value="Unassembled WGS sequence"/>
</dbReference>
<protein>
    <submittedName>
        <fullName evidence="2">Uncharacterized protein</fullName>
    </submittedName>
</protein>
<keyword evidence="3" id="KW-1185">Reference proteome</keyword>